<dbReference type="PANTHER" id="PTHR40051">
    <property type="entry name" value="IG HYPOTHETICAL 15966"/>
    <property type="match status" value="1"/>
</dbReference>
<dbReference type="InterPro" id="IPR014962">
    <property type="entry name" value="YolD"/>
</dbReference>
<gene>
    <name evidence="1" type="ORF">BTG_31033</name>
</gene>
<evidence type="ECO:0000313" key="1">
    <source>
        <dbReference type="EMBL" id="AFQ19543.1"/>
    </source>
</evidence>
<dbReference type="RefSeq" id="WP_001206783.1">
    <property type="nucleotide sequence ID" value="NC_018486.1"/>
</dbReference>
<geneLocation type="plasmid" evidence="1 2">
    <name>p01</name>
</geneLocation>
<evidence type="ECO:0008006" key="3">
    <source>
        <dbReference type="Google" id="ProtNLM"/>
    </source>
</evidence>
<protein>
    <recommendedName>
        <fullName evidence="3">YolD-like protein</fullName>
    </recommendedName>
</protein>
<dbReference type="KEGG" id="bti:BTG_31033"/>
<dbReference type="AlphaFoldDB" id="A0A9W3JGB7"/>
<keyword evidence="1" id="KW-0614">Plasmid</keyword>
<name>A0A9W3JGB7_BACTU</name>
<dbReference type="Pfam" id="PF08863">
    <property type="entry name" value="YolD"/>
    <property type="match status" value="1"/>
</dbReference>
<dbReference type="PANTHER" id="PTHR40051:SF1">
    <property type="entry name" value="YOLD-LIKE FAMILY PROTEIN"/>
    <property type="match status" value="1"/>
</dbReference>
<accession>A0A9W3JGB7</accession>
<proteinExistence type="predicted"/>
<dbReference type="Proteomes" id="UP000005259">
    <property type="component" value="Plasmid p01"/>
</dbReference>
<sequence>MREIHIPQGRGIEKWRPFCSMPQQFAELHKLIRDQTKVSKPILDLQKIEEINLVLSRAIQTKEDVEMWHFKDGNILYMIVSIQKLDTINKKLIVTDAFGFNTPLYLDNIVECIIHS</sequence>
<dbReference type="EMBL" id="CP003753">
    <property type="protein sequence ID" value="AFQ19543.1"/>
    <property type="molecule type" value="Genomic_DNA"/>
</dbReference>
<evidence type="ECO:0000313" key="2">
    <source>
        <dbReference type="Proteomes" id="UP000005259"/>
    </source>
</evidence>
<organism evidence="1 2">
    <name type="scientific">Bacillus thuringiensis HD-771</name>
    <dbReference type="NCBI Taxonomy" id="1218175"/>
    <lineage>
        <taxon>Bacteria</taxon>
        <taxon>Bacillati</taxon>
        <taxon>Bacillota</taxon>
        <taxon>Bacilli</taxon>
        <taxon>Bacillales</taxon>
        <taxon>Bacillaceae</taxon>
        <taxon>Bacillus</taxon>
        <taxon>Bacillus cereus group</taxon>
    </lineage>
</organism>
<reference evidence="1 2" key="1">
    <citation type="submission" date="2012-08" db="EMBL/GenBank/DDBJ databases">
        <authorList>
            <person name="Doggett N."/>
            <person name="Teshima H."/>
            <person name="Bruce D."/>
            <person name="Detter J.C."/>
            <person name="Johnson S.L."/>
            <person name="Han C."/>
        </authorList>
    </citation>
    <scope>NUCLEOTIDE SEQUENCE [LARGE SCALE GENOMIC DNA]</scope>
    <source>
        <strain evidence="1 2">HD-771</strain>
        <plasmid evidence="1 2">p01</plasmid>
    </source>
</reference>